<dbReference type="PROSITE" id="PS50110">
    <property type="entry name" value="RESPONSE_REGULATORY"/>
    <property type="match status" value="1"/>
</dbReference>
<dbReference type="EMBL" id="CP089984">
    <property type="protein sequence ID" value="WXB17161.1"/>
    <property type="molecule type" value="Genomic_DNA"/>
</dbReference>
<reference evidence="4 5" key="1">
    <citation type="submission" date="2021-12" db="EMBL/GenBank/DDBJ databases">
        <title>Discovery of the Pendulisporaceae a myxobacterial family with distinct sporulation behavior and unique specialized metabolism.</title>
        <authorList>
            <person name="Garcia R."/>
            <person name="Popoff A."/>
            <person name="Bader C.D."/>
            <person name="Loehr J."/>
            <person name="Walesch S."/>
            <person name="Walt C."/>
            <person name="Boldt J."/>
            <person name="Bunk B."/>
            <person name="Haeckl F.J.F.P.J."/>
            <person name="Gunesch A.P."/>
            <person name="Birkelbach J."/>
            <person name="Nuebel U."/>
            <person name="Pietschmann T."/>
            <person name="Bach T."/>
            <person name="Mueller R."/>
        </authorList>
    </citation>
    <scope>NUCLEOTIDE SEQUENCE [LARGE SCALE GENOMIC DNA]</scope>
    <source>
        <strain evidence="4 5">MSr11954</strain>
    </source>
</reference>
<evidence type="ECO:0000313" key="5">
    <source>
        <dbReference type="Proteomes" id="UP001370348"/>
    </source>
</evidence>
<name>A0ABZ2M519_9BACT</name>
<dbReference type="InterPro" id="IPR001789">
    <property type="entry name" value="Sig_transdc_resp-reg_receiver"/>
</dbReference>
<dbReference type="InterPro" id="IPR007492">
    <property type="entry name" value="LytTR_DNA-bd_dom"/>
</dbReference>
<feature type="modified residue" description="4-aspartylphosphate" evidence="1">
    <location>
        <position position="59"/>
    </location>
</feature>
<organism evidence="4 5">
    <name type="scientific">Pendulispora albinea</name>
    <dbReference type="NCBI Taxonomy" id="2741071"/>
    <lineage>
        <taxon>Bacteria</taxon>
        <taxon>Pseudomonadati</taxon>
        <taxon>Myxococcota</taxon>
        <taxon>Myxococcia</taxon>
        <taxon>Myxococcales</taxon>
        <taxon>Sorangiineae</taxon>
        <taxon>Pendulisporaceae</taxon>
        <taxon>Pendulispora</taxon>
    </lineage>
</organism>
<feature type="domain" description="Response regulatory" evidence="2">
    <location>
        <begin position="4"/>
        <end position="125"/>
    </location>
</feature>
<dbReference type="RefSeq" id="WP_394826792.1">
    <property type="nucleotide sequence ID" value="NZ_CP089984.1"/>
</dbReference>
<dbReference type="SMART" id="SM00448">
    <property type="entry name" value="REC"/>
    <property type="match status" value="1"/>
</dbReference>
<evidence type="ECO:0000256" key="1">
    <source>
        <dbReference type="PROSITE-ProRule" id="PRU00169"/>
    </source>
</evidence>
<feature type="domain" description="HTH LytTR-type" evidence="3">
    <location>
        <begin position="145"/>
        <end position="254"/>
    </location>
</feature>
<dbReference type="InterPro" id="IPR046947">
    <property type="entry name" value="LytR-like"/>
</dbReference>
<dbReference type="GO" id="GO:0003677">
    <property type="term" value="F:DNA binding"/>
    <property type="evidence" value="ECO:0007669"/>
    <property type="project" value="UniProtKB-KW"/>
</dbReference>
<dbReference type="Pfam" id="PF00072">
    <property type="entry name" value="Response_reg"/>
    <property type="match status" value="1"/>
</dbReference>
<evidence type="ECO:0000259" key="2">
    <source>
        <dbReference type="PROSITE" id="PS50110"/>
    </source>
</evidence>
<evidence type="ECO:0000259" key="3">
    <source>
        <dbReference type="PROSITE" id="PS50930"/>
    </source>
</evidence>
<dbReference type="PROSITE" id="PS50930">
    <property type="entry name" value="HTH_LYTTR"/>
    <property type="match status" value="1"/>
</dbReference>
<dbReference type="Pfam" id="PF04397">
    <property type="entry name" value="LytTR"/>
    <property type="match status" value="1"/>
</dbReference>
<dbReference type="SUPFAM" id="SSF52172">
    <property type="entry name" value="CheY-like"/>
    <property type="match status" value="1"/>
</dbReference>
<dbReference type="Gene3D" id="2.40.50.1020">
    <property type="entry name" value="LytTr DNA-binding domain"/>
    <property type="match status" value="1"/>
</dbReference>
<evidence type="ECO:0000313" key="4">
    <source>
        <dbReference type="EMBL" id="WXB17161.1"/>
    </source>
</evidence>
<accession>A0ABZ2M519</accession>
<sequence length="262" mass="28948">MRLRALVVEDEWPARNYLVELLHGSGVAEVVGAVGDIESAREALRVATPNFGLDVVFVDVQFANDGDEAGLDLIRSMNPGPRSPAVVLATAFEQHALEAFDLGVVDYLLKPFTEERVLQCLLRVRDRRTSLAPPSGLSPEGPSRIVARRKNRLVFLDAHEIWAFEAADRLTFVHTVHGTFDIDLSLSAIEASFGHAFARVHRNWLVNASSVKELERDGNETHLFVGLGLRDEGNGVRVPVARDRAQAIREMLLTNTAGIRRV</sequence>
<dbReference type="PANTHER" id="PTHR37299:SF1">
    <property type="entry name" value="STAGE 0 SPORULATION PROTEIN A HOMOLOG"/>
    <property type="match status" value="1"/>
</dbReference>
<dbReference type="Gene3D" id="3.40.50.2300">
    <property type="match status" value="1"/>
</dbReference>
<keyword evidence="4" id="KW-0238">DNA-binding</keyword>
<dbReference type="InterPro" id="IPR011006">
    <property type="entry name" value="CheY-like_superfamily"/>
</dbReference>
<dbReference type="PANTHER" id="PTHR37299">
    <property type="entry name" value="TRANSCRIPTIONAL REGULATOR-RELATED"/>
    <property type="match status" value="1"/>
</dbReference>
<keyword evidence="5" id="KW-1185">Reference proteome</keyword>
<protein>
    <submittedName>
        <fullName evidence="4">LytTR family DNA-binding domain-containing protein</fullName>
    </submittedName>
</protein>
<proteinExistence type="predicted"/>
<gene>
    <name evidence="4" type="ORF">LZC94_07755</name>
</gene>
<keyword evidence="1" id="KW-0597">Phosphoprotein</keyword>
<dbReference type="SMART" id="SM00850">
    <property type="entry name" value="LytTR"/>
    <property type="match status" value="1"/>
</dbReference>
<dbReference type="Proteomes" id="UP001370348">
    <property type="component" value="Chromosome"/>
</dbReference>